<dbReference type="EMBL" id="JAPDRL010000081">
    <property type="protein sequence ID" value="KAJ9658940.1"/>
    <property type="molecule type" value="Genomic_DNA"/>
</dbReference>
<dbReference type="Proteomes" id="UP001172684">
    <property type="component" value="Unassembled WGS sequence"/>
</dbReference>
<evidence type="ECO:0000259" key="2">
    <source>
        <dbReference type="Pfam" id="PF13649"/>
    </source>
</evidence>
<dbReference type="InterPro" id="IPR029063">
    <property type="entry name" value="SAM-dependent_MTases_sf"/>
</dbReference>
<dbReference type="InterPro" id="IPR041698">
    <property type="entry name" value="Methyltransf_25"/>
</dbReference>
<evidence type="ECO:0000313" key="4">
    <source>
        <dbReference type="Proteomes" id="UP001172684"/>
    </source>
</evidence>
<keyword evidence="4" id="KW-1185">Reference proteome</keyword>
<dbReference type="PANTHER" id="PTHR43591">
    <property type="entry name" value="METHYLTRANSFERASE"/>
    <property type="match status" value="1"/>
</dbReference>
<feature type="domain" description="Methyltransferase" evidence="2">
    <location>
        <begin position="86"/>
        <end position="185"/>
    </location>
</feature>
<dbReference type="CDD" id="cd02440">
    <property type="entry name" value="AdoMet_MTases"/>
    <property type="match status" value="1"/>
</dbReference>
<dbReference type="SUPFAM" id="SSF53335">
    <property type="entry name" value="S-adenosyl-L-methionine-dependent methyltransferases"/>
    <property type="match status" value="1"/>
</dbReference>
<evidence type="ECO:0000256" key="1">
    <source>
        <dbReference type="SAM" id="MobiDB-lite"/>
    </source>
</evidence>
<dbReference type="Pfam" id="PF13649">
    <property type="entry name" value="Methyltransf_25"/>
    <property type="match status" value="1"/>
</dbReference>
<dbReference type="PANTHER" id="PTHR43591:SF50">
    <property type="entry name" value="METHYLTRANSFERASE DOMAIN-CONTAINING PROTEIN-RELATED"/>
    <property type="match status" value="1"/>
</dbReference>
<sequence length="391" mass="44088">MDLLRGSMSSTSTQSTTNRSASEASAQPSNPFVLRYGRRYLRDSTYPLPCDLPELNRQNLRTLLATSVFGKALCSPTIAQRPPKKVLEIACGSGYWSSMCNDYLEALGHSDVSFTGLDIVQLAPDLRLQGVNWRFVQHDLRKGTLPFGDEEFDFIVLKDLSLVVPLGPPSEHLLDECTRILQTGGVLEVWETDHIIRTLLPHPPLPPGQRSLDPDDERAVLTGTFLISPITPFATAQNQYIQDANGWIQEALDRRKLTPTPCARVSQILLQEPDTLTDIGYRRVAIPLGDPQWDRDSHLERLPGTRRKSYHQKAKAKAEELNEEQGALRHTALLTVIQMIESLEPVLKEVSGRNQEEWQRWWGWMMEDLLEKKGASSGECLEVGAWWARKV</sequence>
<proteinExistence type="predicted"/>
<reference evidence="3" key="1">
    <citation type="submission" date="2022-10" db="EMBL/GenBank/DDBJ databases">
        <title>Culturing micro-colonial fungi from biological soil crusts in the Mojave desert and describing Neophaeococcomyces mojavensis, and introducing the new genera and species Taxawa tesnikishii.</title>
        <authorList>
            <person name="Kurbessoian T."/>
            <person name="Stajich J.E."/>
        </authorList>
    </citation>
    <scope>NUCLEOTIDE SEQUENCE</scope>
    <source>
        <strain evidence="3">TK_1</strain>
    </source>
</reference>
<accession>A0ABQ9NIL0</accession>
<feature type="compositionally biased region" description="Low complexity" evidence="1">
    <location>
        <begin position="7"/>
        <end position="22"/>
    </location>
</feature>
<name>A0ABQ9NIL0_9PEZI</name>
<comment type="caution">
    <text evidence="3">The sequence shown here is derived from an EMBL/GenBank/DDBJ whole genome shotgun (WGS) entry which is preliminary data.</text>
</comment>
<organism evidence="3 4">
    <name type="scientific">Coniosporium apollinis</name>
    <dbReference type="NCBI Taxonomy" id="61459"/>
    <lineage>
        <taxon>Eukaryota</taxon>
        <taxon>Fungi</taxon>
        <taxon>Dikarya</taxon>
        <taxon>Ascomycota</taxon>
        <taxon>Pezizomycotina</taxon>
        <taxon>Dothideomycetes</taxon>
        <taxon>Dothideomycetes incertae sedis</taxon>
        <taxon>Coniosporium</taxon>
    </lineage>
</organism>
<feature type="region of interest" description="Disordered" evidence="1">
    <location>
        <begin position="1"/>
        <end position="28"/>
    </location>
</feature>
<protein>
    <recommendedName>
        <fullName evidence="2">Methyltransferase domain-containing protein</fullName>
    </recommendedName>
</protein>
<evidence type="ECO:0000313" key="3">
    <source>
        <dbReference type="EMBL" id="KAJ9658940.1"/>
    </source>
</evidence>
<gene>
    <name evidence="3" type="ORF">H2201_007590</name>
</gene>
<dbReference type="Gene3D" id="3.40.50.150">
    <property type="entry name" value="Vaccinia Virus protein VP39"/>
    <property type="match status" value="1"/>
</dbReference>